<comment type="caution">
    <text evidence="2">The sequence shown here is derived from an EMBL/GenBank/DDBJ whole genome shotgun (WGS) entry which is preliminary data.</text>
</comment>
<dbReference type="OrthoDB" id="629734at2759"/>
<proteinExistence type="predicted"/>
<dbReference type="InterPro" id="IPR001810">
    <property type="entry name" value="F-box_dom"/>
</dbReference>
<gene>
    <name evidence="2" type="ORF">C2845_PM07G21560</name>
</gene>
<dbReference type="PROSITE" id="PS50181">
    <property type="entry name" value="FBOX"/>
    <property type="match status" value="1"/>
</dbReference>
<dbReference type="Pfam" id="PF08387">
    <property type="entry name" value="FBD"/>
    <property type="match status" value="1"/>
</dbReference>
<dbReference type="Pfam" id="PF24758">
    <property type="entry name" value="LRR_At5g56370"/>
    <property type="match status" value="1"/>
</dbReference>
<dbReference type="SUPFAM" id="SSF81383">
    <property type="entry name" value="F-box domain"/>
    <property type="match status" value="1"/>
</dbReference>
<protein>
    <recommendedName>
        <fullName evidence="1">F-box domain-containing protein</fullName>
    </recommendedName>
</protein>
<dbReference type="Gene3D" id="3.80.10.10">
    <property type="entry name" value="Ribonuclease Inhibitor"/>
    <property type="match status" value="1"/>
</dbReference>
<dbReference type="PANTHER" id="PTHR32141">
    <property type="match status" value="1"/>
</dbReference>
<keyword evidence="3" id="KW-1185">Reference proteome</keyword>
<name>A0A3L6STC0_PANMI</name>
<dbReference type="EMBL" id="PQIB02000004">
    <property type="protein sequence ID" value="RLN25275.1"/>
    <property type="molecule type" value="Genomic_DNA"/>
</dbReference>
<dbReference type="Proteomes" id="UP000275267">
    <property type="component" value="Unassembled WGS sequence"/>
</dbReference>
<dbReference type="AlphaFoldDB" id="A0A3L6STC0"/>
<reference evidence="3" key="1">
    <citation type="journal article" date="2019" name="Nat. Commun.">
        <title>The genome of broomcorn millet.</title>
        <authorList>
            <person name="Zou C."/>
            <person name="Miki D."/>
            <person name="Li D."/>
            <person name="Tang Q."/>
            <person name="Xiao L."/>
            <person name="Rajput S."/>
            <person name="Deng P."/>
            <person name="Jia W."/>
            <person name="Huang R."/>
            <person name="Zhang M."/>
            <person name="Sun Y."/>
            <person name="Hu J."/>
            <person name="Fu X."/>
            <person name="Schnable P.S."/>
            <person name="Li F."/>
            <person name="Zhang H."/>
            <person name="Feng B."/>
            <person name="Zhu X."/>
            <person name="Liu R."/>
            <person name="Schnable J.C."/>
            <person name="Zhu J.-K."/>
            <person name="Zhang H."/>
        </authorList>
    </citation>
    <scope>NUCLEOTIDE SEQUENCE [LARGE SCALE GENOMIC DNA]</scope>
</reference>
<organism evidence="2 3">
    <name type="scientific">Panicum miliaceum</name>
    <name type="common">Proso millet</name>
    <name type="synonym">Broomcorn millet</name>
    <dbReference type="NCBI Taxonomy" id="4540"/>
    <lineage>
        <taxon>Eukaryota</taxon>
        <taxon>Viridiplantae</taxon>
        <taxon>Streptophyta</taxon>
        <taxon>Embryophyta</taxon>
        <taxon>Tracheophyta</taxon>
        <taxon>Spermatophyta</taxon>
        <taxon>Magnoliopsida</taxon>
        <taxon>Liliopsida</taxon>
        <taxon>Poales</taxon>
        <taxon>Poaceae</taxon>
        <taxon>PACMAD clade</taxon>
        <taxon>Panicoideae</taxon>
        <taxon>Panicodae</taxon>
        <taxon>Paniceae</taxon>
        <taxon>Panicinae</taxon>
        <taxon>Panicum</taxon>
        <taxon>Panicum sect. Panicum</taxon>
    </lineage>
</organism>
<dbReference type="InterPro" id="IPR055302">
    <property type="entry name" value="F-box_dom-containing"/>
</dbReference>
<dbReference type="Pfam" id="PF00646">
    <property type="entry name" value="F-box"/>
    <property type="match status" value="1"/>
</dbReference>
<dbReference type="InterPro" id="IPR006566">
    <property type="entry name" value="FBD"/>
</dbReference>
<feature type="domain" description="F-box" evidence="1">
    <location>
        <begin position="11"/>
        <end position="47"/>
    </location>
</feature>
<dbReference type="InterPro" id="IPR055411">
    <property type="entry name" value="LRR_FXL15/At3g58940/PEG3-like"/>
</dbReference>
<evidence type="ECO:0000259" key="1">
    <source>
        <dbReference type="PROSITE" id="PS50181"/>
    </source>
</evidence>
<dbReference type="InterPro" id="IPR036047">
    <property type="entry name" value="F-box-like_dom_sf"/>
</dbReference>
<dbReference type="SUPFAM" id="SSF52047">
    <property type="entry name" value="RNI-like"/>
    <property type="match status" value="1"/>
</dbReference>
<evidence type="ECO:0000313" key="3">
    <source>
        <dbReference type="Proteomes" id="UP000275267"/>
    </source>
</evidence>
<evidence type="ECO:0000313" key="2">
    <source>
        <dbReference type="EMBL" id="RLN25275.1"/>
    </source>
</evidence>
<dbReference type="STRING" id="4540.A0A3L6STC0"/>
<dbReference type="PANTHER" id="PTHR32141:SF96">
    <property type="entry name" value="OS01G0730100 PROTEIN"/>
    <property type="match status" value="1"/>
</dbReference>
<dbReference type="Gene3D" id="1.20.1280.50">
    <property type="match status" value="1"/>
</dbReference>
<dbReference type="InterPro" id="IPR032675">
    <property type="entry name" value="LRR_dom_sf"/>
</dbReference>
<sequence length="429" mass="48820">MAADVGRAPHRDRLSDLPDAILVTILSLLSLDEAARCSVLASRWRRLFPLTLLEFNIFYPGRRGVINLVNSILAAHPAALVRSFRTRYGSICGYKDPSNGGWLRELGRRGVQELFLSFSDRWQPIPSSLFACASLTRLRASSCTFPKPPGGAAAGAPLLTRLAEIELWDVSVPEDALHALLSHCTALERLKMRSMRKCGRVRIRSPSLKVLGTDGYFDELFVEDAPSLECLLGDNLYQGGVHLRVAHAPRLEFLGYLGMGSLAIEIGETIFTMLELFPRLETLYIRSELAPMIKEGLPESWAALGSVPCDCIDKHLRKVVFEVYRGHEWQREMAKFLHRRSRFLKAMEFHCMDDTCTSYTGRAPSQEWVREEKELLCFDSRASGDACFLFFQRHLNLNHHSICHHEWYGRLYYNNLYEVSRSEFNKLYA</sequence>
<accession>A0A3L6STC0</accession>